<dbReference type="InterPro" id="IPR012875">
    <property type="entry name" value="SDHF4"/>
</dbReference>
<dbReference type="Proteomes" id="UP001301350">
    <property type="component" value="Unassembled WGS sequence"/>
</dbReference>
<proteinExistence type="inferred from homology"/>
<reference evidence="4 5" key="1">
    <citation type="submission" date="2022-07" db="EMBL/GenBank/DDBJ databases">
        <title>Genome-wide signatures of adaptation to extreme environments.</title>
        <authorList>
            <person name="Cho C.H."/>
            <person name="Yoon H.S."/>
        </authorList>
    </citation>
    <scope>NUCLEOTIDE SEQUENCE [LARGE SCALE GENOMIC DNA]</scope>
    <source>
        <strain evidence="4 5">DBV 063 E5</strain>
    </source>
</reference>
<feature type="region of interest" description="Disordered" evidence="3">
    <location>
        <begin position="1"/>
        <end position="110"/>
    </location>
</feature>
<dbReference type="Pfam" id="PF07896">
    <property type="entry name" value="DUF1674"/>
    <property type="match status" value="1"/>
</dbReference>
<feature type="compositionally biased region" description="Basic and acidic residues" evidence="3">
    <location>
        <begin position="32"/>
        <end position="45"/>
    </location>
</feature>
<dbReference type="PANTHER" id="PTHR28524:SF3">
    <property type="entry name" value="SUCCINATE DEHYDROGENASE ASSEMBLY FACTOR 4, MITOCHONDRIAL"/>
    <property type="match status" value="1"/>
</dbReference>
<protein>
    <recommendedName>
        <fullName evidence="2">Succinate dehydrogenase assembly factor 4, mitochondrial</fullName>
    </recommendedName>
</protein>
<comment type="similarity">
    <text evidence="1">Belongs to the SDHAF4 family.</text>
</comment>
<feature type="compositionally biased region" description="Acidic residues" evidence="3">
    <location>
        <begin position="61"/>
        <end position="73"/>
    </location>
</feature>
<accession>A0AAV9IQQ7</accession>
<evidence type="ECO:0000256" key="2">
    <source>
        <dbReference type="ARBA" id="ARBA00022170"/>
    </source>
</evidence>
<dbReference type="AlphaFoldDB" id="A0AAV9IQQ7"/>
<name>A0AAV9IQQ7_CYACA</name>
<keyword evidence="5" id="KW-1185">Reference proteome</keyword>
<feature type="compositionally biased region" description="Basic and acidic residues" evidence="3">
    <location>
        <begin position="89"/>
        <end position="110"/>
    </location>
</feature>
<comment type="caution">
    <text evidence="4">The sequence shown here is derived from an EMBL/GenBank/DDBJ whole genome shotgun (WGS) entry which is preliminary data.</text>
</comment>
<dbReference type="GO" id="GO:0034553">
    <property type="term" value="P:mitochondrial respiratory chain complex II assembly"/>
    <property type="evidence" value="ECO:0007669"/>
    <property type="project" value="TreeGrafter"/>
</dbReference>
<dbReference type="EMBL" id="JANCYW010000001">
    <property type="protein sequence ID" value="KAK4534338.1"/>
    <property type="molecule type" value="Genomic_DNA"/>
</dbReference>
<gene>
    <name evidence="4" type="ORF">CDCA_CDCA01G0363</name>
</gene>
<dbReference type="PANTHER" id="PTHR28524">
    <property type="entry name" value="SUCCINATE DEHYDROGENASE ASSEMBLY FACTOR 4, MITOCHONDRIAL"/>
    <property type="match status" value="1"/>
</dbReference>
<sequence>MPSSRVLRRVSGGLVWRSTRYGGRSLSDMAEEVTRGTSKEQDAKHRPPAGRTPEDQSTSTEEPEEEEEEEEQQVEMWNRSAPAGPEWGGPREHEPTRYGDWARRGRVSDF</sequence>
<dbReference type="GO" id="GO:0005739">
    <property type="term" value="C:mitochondrion"/>
    <property type="evidence" value="ECO:0007669"/>
    <property type="project" value="TreeGrafter"/>
</dbReference>
<evidence type="ECO:0000256" key="3">
    <source>
        <dbReference type="SAM" id="MobiDB-lite"/>
    </source>
</evidence>
<organism evidence="4 5">
    <name type="scientific">Cyanidium caldarium</name>
    <name type="common">Red alga</name>
    <dbReference type="NCBI Taxonomy" id="2771"/>
    <lineage>
        <taxon>Eukaryota</taxon>
        <taxon>Rhodophyta</taxon>
        <taxon>Bangiophyceae</taxon>
        <taxon>Cyanidiales</taxon>
        <taxon>Cyanidiaceae</taxon>
        <taxon>Cyanidium</taxon>
    </lineage>
</organism>
<evidence type="ECO:0000256" key="1">
    <source>
        <dbReference type="ARBA" id="ARBA00005701"/>
    </source>
</evidence>
<evidence type="ECO:0000313" key="5">
    <source>
        <dbReference type="Proteomes" id="UP001301350"/>
    </source>
</evidence>
<evidence type="ECO:0000313" key="4">
    <source>
        <dbReference type="EMBL" id="KAK4534338.1"/>
    </source>
</evidence>